<evidence type="ECO:0000313" key="4">
    <source>
        <dbReference type="Proteomes" id="UP001157946"/>
    </source>
</evidence>
<gene>
    <name evidence="3" type="ORF">SAMN06265361_101661</name>
</gene>
<protein>
    <submittedName>
        <fullName evidence="3">N-acetylmuramoyl-L-alanine amidase</fullName>
    </submittedName>
</protein>
<reference evidence="3" key="1">
    <citation type="submission" date="2017-05" db="EMBL/GenBank/DDBJ databases">
        <authorList>
            <person name="Varghese N."/>
            <person name="Submissions S."/>
        </authorList>
    </citation>
    <scope>NUCLEOTIDE SEQUENCE</scope>
    <source>
        <strain evidence="3">DSM 45262</strain>
    </source>
</reference>
<dbReference type="Proteomes" id="UP001157946">
    <property type="component" value="Unassembled WGS sequence"/>
</dbReference>
<dbReference type="PANTHER" id="PTHR30404:SF0">
    <property type="entry name" value="N-ACETYLMURAMOYL-L-ALANINE AMIDASE AMIC"/>
    <property type="match status" value="1"/>
</dbReference>
<dbReference type="AlphaFoldDB" id="A0AA45WK81"/>
<dbReference type="EMBL" id="FXTU01000001">
    <property type="protein sequence ID" value="SMP05957.1"/>
    <property type="molecule type" value="Genomic_DNA"/>
</dbReference>
<accession>A0AA45WK81</accession>
<dbReference type="SMART" id="SM00646">
    <property type="entry name" value="Ami_3"/>
    <property type="match status" value="1"/>
</dbReference>
<dbReference type="GO" id="GO:0030288">
    <property type="term" value="C:outer membrane-bounded periplasmic space"/>
    <property type="evidence" value="ECO:0007669"/>
    <property type="project" value="TreeGrafter"/>
</dbReference>
<organism evidence="3 4">
    <name type="scientific">Laceyella tengchongensis</name>
    <dbReference type="NCBI Taxonomy" id="574699"/>
    <lineage>
        <taxon>Bacteria</taxon>
        <taxon>Bacillati</taxon>
        <taxon>Bacillota</taxon>
        <taxon>Bacilli</taxon>
        <taxon>Bacillales</taxon>
        <taxon>Thermoactinomycetaceae</taxon>
        <taxon>Laceyella</taxon>
    </lineage>
</organism>
<dbReference type="GO" id="GO:0008745">
    <property type="term" value="F:N-acetylmuramoyl-L-alanine amidase activity"/>
    <property type="evidence" value="ECO:0007669"/>
    <property type="project" value="InterPro"/>
</dbReference>
<dbReference type="RefSeq" id="WP_181352838.1">
    <property type="nucleotide sequence ID" value="NZ_FXTU01000001.1"/>
</dbReference>
<name>A0AA45WK81_9BACL</name>
<dbReference type="Pfam" id="PF01520">
    <property type="entry name" value="Amidase_3"/>
    <property type="match status" value="1"/>
</dbReference>
<feature type="domain" description="MurNAc-LAA" evidence="2">
    <location>
        <begin position="66"/>
        <end position="179"/>
    </location>
</feature>
<dbReference type="Gene3D" id="3.40.630.40">
    <property type="entry name" value="Zn-dependent exopeptidases"/>
    <property type="match status" value="1"/>
</dbReference>
<dbReference type="PANTHER" id="PTHR30404">
    <property type="entry name" value="N-ACETYLMURAMOYL-L-ALANINE AMIDASE"/>
    <property type="match status" value="1"/>
</dbReference>
<evidence type="ECO:0000313" key="3">
    <source>
        <dbReference type="EMBL" id="SMP05957.1"/>
    </source>
</evidence>
<dbReference type="CDD" id="cd02696">
    <property type="entry name" value="MurNAc-LAA"/>
    <property type="match status" value="1"/>
</dbReference>
<sequence length="235" mass="26241">MTLSKYIIIDPGHGGKDTGAVGFGLQEKEVVLNIAKRMNDHFGQYDDAVVSLTRWDDRFLELNERAAFANKRNCDLFISIHNNSASGSASGFESFIHPNAASVTARYQGMVHDRVMEYLTQHNINDRGKKRANFAVLRETNMPAILLENLFISNKKENQLLRDAQFLDGLAQSIVEGIAKALGLSKKDTTPKPMYRVTVNGAFVVDTAYPAIIKEKVEKAVLDQADEIIIKKRDI</sequence>
<dbReference type="InterPro" id="IPR002508">
    <property type="entry name" value="MurNAc-LAA_cat"/>
</dbReference>
<proteinExistence type="predicted"/>
<dbReference type="SUPFAM" id="SSF53187">
    <property type="entry name" value="Zn-dependent exopeptidases"/>
    <property type="match status" value="1"/>
</dbReference>
<keyword evidence="4" id="KW-1185">Reference proteome</keyword>
<comment type="caution">
    <text evidence="3">The sequence shown here is derived from an EMBL/GenBank/DDBJ whole genome shotgun (WGS) entry which is preliminary data.</text>
</comment>
<evidence type="ECO:0000256" key="1">
    <source>
        <dbReference type="ARBA" id="ARBA00022801"/>
    </source>
</evidence>
<evidence type="ECO:0000259" key="2">
    <source>
        <dbReference type="SMART" id="SM00646"/>
    </source>
</evidence>
<dbReference type="InterPro" id="IPR050695">
    <property type="entry name" value="N-acetylmuramoyl_amidase_3"/>
</dbReference>
<dbReference type="GO" id="GO:0009253">
    <property type="term" value="P:peptidoglycan catabolic process"/>
    <property type="evidence" value="ECO:0007669"/>
    <property type="project" value="InterPro"/>
</dbReference>
<keyword evidence="1" id="KW-0378">Hydrolase</keyword>